<gene>
    <name evidence="2" type="ORF">D7V88_21295</name>
</gene>
<evidence type="ECO:0000256" key="1">
    <source>
        <dbReference type="SAM" id="SignalP"/>
    </source>
</evidence>
<keyword evidence="3" id="KW-1185">Reference proteome</keyword>
<keyword evidence="1" id="KW-0732">Signal</keyword>
<keyword evidence="2" id="KW-0645">Protease</keyword>
<dbReference type="OrthoDB" id="5381645at2"/>
<keyword evidence="2" id="KW-0378">Hydrolase</keyword>
<evidence type="ECO:0000313" key="2">
    <source>
        <dbReference type="EMBL" id="RKG84706.1"/>
    </source>
</evidence>
<comment type="caution">
    <text evidence="2">The sequence shown here is derived from an EMBL/GenBank/DDBJ whole genome shotgun (WGS) entry which is preliminary data.</text>
</comment>
<evidence type="ECO:0000313" key="3">
    <source>
        <dbReference type="Proteomes" id="UP000268094"/>
    </source>
</evidence>
<feature type="chain" id="PRO_5017484079" evidence="1">
    <location>
        <begin position="22"/>
        <end position="205"/>
    </location>
</feature>
<sequence>MFRPLLFVLALLLLLVTPTRAGAEARPSRADLQRVLELHARSVVRVRGPQHAGPGIIVGADGQVLTAVAHVGPQSAQVVHAGNALTARVVLSSTVLLVAVVAGPQGVWPAAPVRLVPEGLAGHWVVGVTPGGGGKGSARRDTPRAAKAKAAPAPFFDVPLTLAPGSPLYDGDGRLVAVVVERRGRSVRALPLSAVKAELASAEAP</sequence>
<dbReference type="GO" id="GO:0006508">
    <property type="term" value="P:proteolysis"/>
    <property type="evidence" value="ECO:0007669"/>
    <property type="project" value="UniProtKB-KW"/>
</dbReference>
<dbReference type="AlphaFoldDB" id="A0A3A8IQF8"/>
<accession>A0A3A8IQF8</accession>
<dbReference type="InterPro" id="IPR009003">
    <property type="entry name" value="Peptidase_S1_PA"/>
</dbReference>
<dbReference type="EMBL" id="RAVZ01000149">
    <property type="protein sequence ID" value="RKG84706.1"/>
    <property type="molecule type" value="Genomic_DNA"/>
</dbReference>
<reference evidence="3" key="1">
    <citation type="submission" date="2018-09" db="EMBL/GenBank/DDBJ databases">
        <authorList>
            <person name="Livingstone P.G."/>
            <person name="Whitworth D.E."/>
        </authorList>
    </citation>
    <scope>NUCLEOTIDE SEQUENCE [LARGE SCALE GENOMIC DNA]</scope>
    <source>
        <strain evidence="3">CA054A</strain>
    </source>
</reference>
<dbReference type="RefSeq" id="WP_120542487.1">
    <property type="nucleotide sequence ID" value="NZ_RAVZ01000149.1"/>
</dbReference>
<proteinExistence type="predicted"/>
<dbReference type="SUPFAM" id="SSF50494">
    <property type="entry name" value="Trypsin-like serine proteases"/>
    <property type="match status" value="1"/>
</dbReference>
<dbReference type="Proteomes" id="UP000268094">
    <property type="component" value="Unassembled WGS sequence"/>
</dbReference>
<protein>
    <submittedName>
        <fullName evidence="2">Serine protease</fullName>
    </submittedName>
</protein>
<feature type="signal peptide" evidence="1">
    <location>
        <begin position="1"/>
        <end position="21"/>
    </location>
</feature>
<organism evidence="2 3">
    <name type="scientific">Corallococcus terminator</name>
    <dbReference type="NCBI Taxonomy" id="2316733"/>
    <lineage>
        <taxon>Bacteria</taxon>
        <taxon>Pseudomonadati</taxon>
        <taxon>Myxococcota</taxon>
        <taxon>Myxococcia</taxon>
        <taxon>Myxococcales</taxon>
        <taxon>Cystobacterineae</taxon>
        <taxon>Myxococcaceae</taxon>
        <taxon>Corallococcus</taxon>
    </lineage>
</organism>
<dbReference type="GO" id="GO:0008233">
    <property type="term" value="F:peptidase activity"/>
    <property type="evidence" value="ECO:0007669"/>
    <property type="project" value="UniProtKB-KW"/>
</dbReference>
<name>A0A3A8IQF8_9BACT</name>